<dbReference type="KEGG" id="snh:120061718"/>
<evidence type="ECO:0000313" key="6">
    <source>
        <dbReference type="Proteomes" id="UP000808372"/>
    </source>
</evidence>
<dbReference type="InterPro" id="IPR056576">
    <property type="entry name" value="MGAT4_A/B/C_C"/>
</dbReference>
<evidence type="ECO:0000256" key="2">
    <source>
        <dbReference type="ARBA" id="ARBA00022676"/>
    </source>
</evidence>
<evidence type="ECO:0000259" key="4">
    <source>
        <dbReference type="Pfam" id="PF04666"/>
    </source>
</evidence>
<dbReference type="RefSeq" id="XP_038867542.1">
    <property type="nucleotide sequence ID" value="XM_039011614.1"/>
</dbReference>
<keyword evidence="6" id="KW-1185">Reference proteome</keyword>
<keyword evidence="3" id="KW-0808">Transferase</keyword>
<dbReference type="Pfam" id="PF23524">
    <property type="entry name" value="MGAT4A_C"/>
    <property type="match status" value="1"/>
</dbReference>
<dbReference type="Proteomes" id="UP000808372">
    <property type="component" value="Chromosome 16"/>
</dbReference>
<evidence type="ECO:0000256" key="1">
    <source>
        <dbReference type="ARBA" id="ARBA00004922"/>
    </source>
</evidence>
<comment type="pathway">
    <text evidence="1">Protein modification; protein glycosylation.</text>
</comment>
<dbReference type="GO" id="GO:0008375">
    <property type="term" value="F:acetylglucosaminyltransferase activity"/>
    <property type="evidence" value="ECO:0007669"/>
    <property type="project" value="TreeGrafter"/>
</dbReference>
<proteinExistence type="predicted"/>
<dbReference type="GO" id="GO:0006487">
    <property type="term" value="P:protein N-linked glycosylation"/>
    <property type="evidence" value="ECO:0007669"/>
    <property type="project" value="TreeGrafter"/>
</dbReference>
<evidence type="ECO:0000256" key="3">
    <source>
        <dbReference type="ARBA" id="ARBA00022679"/>
    </source>
</evidence>
<dbReference type="GeneID" id="120061718"/>
<feature type="domain" description="MGAT4 A/B/C C-terminal" evidence="5">
    <location>
        <begin position="499"/>
        <end position="630"/>
    </location>
</feature>
<dbReference type="InterPro" id="IPR006759">
    <property type="entry name" value="Glyco_transf_54"/>
</dbReference>
<name>A0A8U1H314_SALNM</name>
<dbReference type="AlphaFoldDB" id="A0A8U1H314"/>
<gene>
    <name evidence="7" type="primary">LOC120061718</name>
</gene>
<dbReference type="PANTHER" id="PTHR12062:SF11">
    <property type="entry name" value="ALPHA-1,3-MANNOSYL-GLYCOPROTEIN 4-BETA-N-ACETYLGLUCOSAMINYLTRANSFERASE-LIKE PROTEIN MGAT4E"/>
    <property type="match status" value="1"/>
</dbReference>
<evidence type="ECO:0000313" key="7">
    <source>
        <dbReference type="RefSeq" id="XP_038867542.1"/>
    </source>
</evidence>
<sequence>MGYNNVYPGEHPQVPRIQPGQIVAALRTVSPVRCDCSSNLNPGGANVQVSSPSTTGVAIVSPGILYREPKIPAPERYDGHPGGCNGFLTQCSLVFELQSSSFHTDRTMIAYIISLLSGKALAWATAVPEADFTIEFRTLAAESGWDTEALVTAFFLDELAPWELEEDLESLTTMAIRINNRLREHVRQRLFDTTPVSRFPKYPKPLEPKLLPGATPPRGRLYFLSAPEAAVMDSYIRELLEPGFIRPSTSTAGAGFFFVEYLTIGLCSVSRPKGSYLISTLSSIFSRSSPAELNSMLVVVLLTDFDAQWRATTLGEITANFPSQLKADQLLVVHVPKQYYPPITGLKRNFNDKADRVTFRSKQNVDYSFLLQFCTGRSLLYLQLEDDVSCSHHFLSAIRRRVQQMEVPWATLEFSALGYIGKLYHSEHLPLLSRFLFLFYQEMPCDFLFSHFRVLLTQSEVIRFTPSLFQHTGSYSSFLGTFNKLKDDDYEDLYTNPAADVYSDIPVYMDHVPAMAWSPGTGTFFWGRSPSSGNHLTITFRHPVVVTTITVVTGSAEGRDRLASATVELGLHPVTEKTGSGTTCQEFYSVGDLQGGRMDMTDVHKKRFGHASSCLKIRVTAKQNDWVIIKKIRITTKED</sequence>
<evidence type="ECO:0000259" key="5">
    <source>
        <dbReference type="Pfam" id="PF23524"/>
    </source>
</evidence>
<protein>
    <submittedName>
        <fullName evidence="7">Alpha-1,3-mannosyl-glycoprotein 4-beta-N-acetylglucosaminyltransferase C-like</fullName>
    </submittedName>
</protein>
<organism evidence="6 7">
    <name type="scientific">Salvelinus namaycush</name>
    <name type="common">Lake trout</name>
    <name type="synonym">Salmo namaycush</name>
    <dbReference type="NCBI Taxonomy" id="8040"/>
    <lineage>
        <taxon>Eukaryota</taxon>
        <taxon>Metazoa</taxon>
        <taxon>Chordata</taxon>
        <taxon>Craniata</taxon>
        <taxon>Vertebrata</taxon>
        <taxon>Euteleostomi</taxon>
        <taxon>Actinopterygii</taxon>
        <taxon>Neopterygii</taxon>
        <taxon>Teleostei</taxon>
        <taxon>Protacanthopterygii</taxon>
        <taxon>Salmoniformes</taxon>
        <taxon>Salmonidae</taxon>
        <taxon>Salmoninae</taxon>
        <taxon>Salvelinus</taxon>
    </lineage>
</organism>
<dbReference type="InterPro" id="IPR057279">
    <property type="entry name" value="MGAT4"/>
</dbReference>
<feature type="domain" description="MGAT4 conserved region" evidence="4">
    <location>
        <begin position="251"/>
        <end position="490"/>
    </location>
</feature>
<dbReference type="PANTHER" id="PTHR12062">
    <property type="entry name" value="N-ACETYLGLUCOSAMINYLTRANSFERASE VI"/>
    <property type="match status" value="1"/>
</dbReference>
<accession>A0A8U1H314</accession>
<keyword evidence="2" id="KW-0328">Glycosyltransferase</keyword>
<dbReference type="Pfam" id="PF04666">
    <property type="entry name" value="MGAT4_cons"/>
    <property type="match status" value="1"/>
</dbReference>
<reference evidence="7" key="1">
    <citation type="submission" date="2025-08" db="UniProtKB">
        <authorList>
            <consortium name="RefSeq"/>
        </authorList>
    </citation>
    <scope>IDENTIFICATION</scope>
    <source>
        <tissue evidence="7">White muscle</tissue>
    </source>
</reference>
<dbReference type="Gene3D" id="3.10.10.10">
    <property type="entry name" value="HIV Type 1 Reverse Transcriptase, subunit A, domain 1"/>
    <property type="match status" value="1"/>
</dbReference>